<gene>
    <name evidence="6" type="ORF">ENJ63_03530</name>
</gene>
<evidence type="ECO:0000256" key="3">
    <source>
        <dbReference type="ARBA" id="ARBA00047317"/>
    </source>
</evidence>
<dbReference type="GO" id="GO:0006777">
    <property type="term" value="P:Mo-molybdopterin cofactor biosynthetic process"/>
    <property type="evidence" value="ECO:0007669"/>
    <property type="project" value="UniProtKB-UniRule"/>
</dbReference>
<dbReference type="InterPro" id="IPR038987">
    <property type="entry name" value="MoeA-like"/>
</dbReference>
<dbReference type="EC" id="2.10.1.1" evidence="4"/>
<dbReference type="InterPro" id="IPR005110">
    <property type="entry name" value="MoeA_linker/N"/>
</dbReference>
<dbReference type="PANTHER" id="PTHR10192">
    <property type="entry name" value="MOLYBDOPTERIN BIOSYNTHESIS PROTEIN"/>
    <property type="match status" value="1"/>
</dbReference>
<dbReference type="GO" id="GO:0005829">
    <property type="term" value="C:cytosol"/>
    <property type="evidence" value="ECO:0007669"/>
    <property type="project" value="TreeGrafter"/>
</dbReference>
<dbReference type="SMART" id="SM00852">
    <property type="entry name" value="MoCF_biosynth"/>
    <property type="match status" value="1"/>
</dbReference>
<dbReference type="InterPro" id="IPR036135">
    <property type="entry name" value="MoeA_linker/N_sf"/>
</dbReference>
<dbReference type="SUPFAM" id="SSF53218">
    <property type="entry name" value="Molybdenum cofactor biosynthesis proteins"/>
    <property type="match status" value="1"/>
</dbReference>
<dbReference type="Proteomes" id="UP000885797">
    <property type="component" value="Unassembled WGS sequence"/>
</dbReference>
<dbReference type="Pfam" id="PF00994">
    <property type="entry name" value="MoCF_biosynth"/>
    <property type="match status" value="1"/>
</dbReference>
<dbReference type="Gene3D" id="2.170.190.11">
    <property type="entry name" value="Molybdopterin biosynthesis moea protein, domain 3"/>
    <property type="match status" value="1"/>
</dbReference>
<accession>A0A7V2WT51</accession>
<dbReference type="GO" id="GO:0061599">
    <property type="term" value="F:molybdopterin molybdotransferase activity"/>
    <property type="evidence" value="ECO:0007669"/>
    <property type="project" value="UniProtKB-UniRule"/>
</dbReference>
<dbReference type="InterPro" id="IPR001453">
    <property type="entry name" value="MoaB/Mog_dom"/>
</dbReference>
<comment type="pathway">
    <text evidence="4">Cofactor biosynthesis; molybdopterin biosynthesis.</text>
</comment>
<dbReference type="Pfam" id="PF03453">
    <property type="entry name" value="MoeA_N"/>
    <property type="match status" value="1"/>
</dbReference>
<dbReference type="PANTHER" id="PTHR10192:SF5">
    <property type="entry name" value="GEPHYRIN"/>
    <property type="match status" value="1"/>
</dbReference>
<feature type="non-terminal residue" evidence="6">
    <location>
        <position position="328"/>
    </location>
</feature>
<protein>
    <recommendedName>
        <fullName evidence="4">Molybdopterin molybdenumtransferase</fullName>
        <ecNumber evidence="4">2.10.1.1</ecNumber>
    </recommendedName>
</protein>
<keyword evidence="4" id="KW-0479">Metal-binding</keyword>
<dbReference type="InterPro" id="IPR036425">
    <property type="entry name" value="MoaB/Mog-like_dom_sf"/>
</dbReference>
<comment type="function">
    <text evidence="1 4">Catalyzes the insertion of molybdate into adenylated molybdopterin with the concomitant release of AMP.</text>
</comment>
<organism evidence="6">
    <name type="scientific">Dissulfuribacter thermophilus</name>
    <dbReference type="NCBI Taxonomy" id="1156395"/>
    <lineage>
        <taxon>Bacteria</taxon>
        <taxon>Pseudomonadati</taxon>
        <taxon>Thermodesulfobacteriota</taxon>
        <taxon>Dissulfuribacteria</taxon>
        <taxon>Dissulfuribacterales</taxon>
        <taxon>Dissulfuribacteraceae</taxon>
        <taxon>Dissulfuribacter</taxon>
    </lineage>
</organism>
<proteinExistence type="inferred from homology"/>
<evidence type="ECO:0000256" key="1">
    <source>
        <dbReference type="ARBA" id="ARBA00002901"/>
    </source>
</evidence>
<comment type="cofactor">
    <cofactor evidence="4">
        <name>Mg(2+)</name>
        <dbReference type="ChEBI" id="CHEBI:18420"/>
    </cofactor>
</comment>
<sequence>MGNQYSRETRGLISLKEAMECVMGLSPFGQEEIEATSALGRITAQDVVARSNCPSIDSSLKDGIAVISSDVDGATPDSPVRLRVKGTVTAGGEGEAPRLTPGTCVRIMTGSPIPPGAEAVLASEFVTQVSQDEVLALADSRPGRNVLKKGQDIREGEVILEGHSPLGPAALGLLAAAGVYMVRVFRVPQVAIAATGSELVSPGEPIGPGQVAASNMVTLKCELEEIGIEPTCVIFKDDLGGLCHHFKDLLEDHDILITCGGVLDGDKDFTVQAMEELGVHMVFRRVRIGPGKGICMGMLGKKVIFNLPGGPPSNHVAATVLAIPGIKR</sequence>
<dbReference type="CDD" id="cd00887">
    <property type="entry name" value="MoeA"/>
    <property type="match status" value="1"/>
</dbReference>
<feature type="domain" description="MoaB/Mog" evidence="5">
    <location>
        <begin position="191"/>
        <end position="328"/>
    </location>
</feature>
<evidence type="ECO:0000313" key="6">
    <source>
        <dbReference type="EMBL" id="HFC46931.1"/>
    </source>
</evidence>
<comment type="catalytic activity">
    <reaction evidence="3">
        <text>adenylyl-molybdopterin + molybdate = Mo-molybdopterin + AMP + H(+)</text>
        <dbReference type="Rhea" id="RHEA:35047"/>
        <dbReference type="ChEBI" id="CHEBI:15378"/>
        <dbReference type="ChEBI" id="CHEBI:36264"/>
        <dbReference type="ChEBI" id="CHEBI:62727"/>
        <dbReference type="ChEBI" id="CHEBI:71302"/>
        <dbReference type="ChEBI" id="CHEBI:456215"/>
        <dbReference type="EC" id="2.10.1.1"/>
    </reaction>
</comment>
<reference evidence="6" key="1">
    <citation type="journal article" date="2020" name="mSystems">
        <title>Genome- and Community-Level Interaction Insights into Carbon Utilization and Element Cycling Functions of Hydrothermarchaeota in Hydrothermal Sediment.</title>
        <authorList>
            <person name="Zhou Z."/>
            <person name="Liu Y."/>
            <person name="Xu W."/>
            <person name="Pan J."/>
            <person name="Luo Z.H."/>
            <person name="Li M."/>
        </authorList>
    </citation>
    <scope>NUCLEOTIDE SEQUENCE [LARGE SCALE GENOMIC DNA]</scope>
    <source>
        <strain evidence="6">HyVt-503</strain>
    </source>
</reference>
<name>A0A7V2WT51_9BACT</name>
<dbReference type="EMBL" id="DRND01000278">
    <property type="protein sequence ID" value="HFC46931.1"/>
    <property type="molecule type" value="Genomic_DNA"/>
</dbReference>
<dbReference type="SUPFAM" id="SSF63882">
    <property type="entry name" value="MoeA N-terminal region -like"/>
    <property type="match status" value="1"/>
</dbReference>
<evidence type="ECO:0000256" key="4">
    <source>
        <dbReference type="RuleBase" id="RU365090"/>
    </source>
</evidence>
<comment type="similarity">
    <text evidence="2 4">Belongs to the MoeA family.</text>
</comment>
<dbReference type="Gene3D" id="3.40.980.10">
    <property type="entry name" value="MoaB/Mog-like domain"/>
    <property type="match status" value="1"/>
</dbReference>
<dbReference type="GO" id="GO:0046872">
    <property type="term" value="F:metal ion binding"/>
    <property type="evidence" value="ECO:0007669"/>
    <property type="project" value="UniProtKB-UniRule"/>
</dbReference>
<dbReference type="AlphaFoldDB" id="A0A7V2WT51"/>
<evidence type="ECO:0000259" key="5">
    <source>
        <dbReference type="SMART" id="SM00852"/>
    </source>
</evidence>
<dbReference type="Gene3D" id="3.90.105.10">
    <property type="entry name" value="Molybdopterin biosynthesis moea protein, domain 2"/>
    <property type="match status" value="1"/>
</dbReference>
<keyword evidence="4" id="KW-0501">Molybdenum cofactor biosynthesis</keyword>
<evidence type="ECO:0000256" key="2">
    <source>
        <dbReference type="ARBA" id="ARBA00010763"/>
    </source>
</evidence>
<keyword evidence="4" id="KW-0500">Molybdenum</keyword>
<comment type="caution">
    <text evidence="6">The sequence shown here is derived from an EMBL/GenBank/DDBJ whole genome shotgun (WGS) entry which is preliminary data.</text>
</comment>
<keyword evidence="4" id="KW-0460">Magnesium</keyword>
<dbReference type="UniPathway" id="UPA00344"/>
<keyword evidence="4" id="KW-0808">Transferase</keyword>